<reference evidence="3 4" key="1">
    <citation type="submission" date="2023-07" db="EMBL/GenBank/DDBJ databases">
        <authorList>
            <person name="Lian W.-H."/>
        </authorList>
    </citation>
    <scope>NUCLEOTIDE SEQUENCE [LARGE SCALE GENOMIC DNA]</scope>
    <source>
        <strain evidence="3 4">SYSU DXS3180</strain>
    </source>
</reference>
<dbReference type="SMART" id="SM00612">
    <property type="entry name" value="Kelch"/>
    <property type="match status" value="2"/>
</dbReference>
<dbReference type="PANTHER" id="PTHR24412:SF489">
    <property type="entry name" value="RING FINGER DOMAIN AND KELCH REPEAT-CONTAINING PROTEIN DDB_G0271372"/>
    <property type="match status" value="1"/>
</dbReference>
<evidence type="ECO:0000313" key="3">
    <source>
        <dbReference type="EMBL" id="MEX6687454.1"/>
    </source>
</evidence>
<dbReference type="Gene3D" id="2.120.10.80">
    <property type="entry name" value="Kelch-type beta propeller"/>
    <property type="match status" value="1"/>
</dbReference>
<dbReference type="InterPro" id="IPR006652">
    <property type="entry name" value="Kelch_1"/>
</dbReference>
<keyword evidence="4" id="KW-1185">Reference proteome</keyword>
<accession>A0ABV3ZGC7</accession>
<evidence type="ECO:0000313" key="4">
    <source>
        <dbReference type="Proteomes" id="UP001560573"/>
    </source>
</evidence>
<proteinExistence type="predicted"/>
<dbReference type="EMBL" id="JAULBC010000002">
    <property type="protein sequence ID" value="MEX6687454.1"/>
    <property type="molecule type" value="Genomic_DNA"/>
</dbReference>
<sequence>MKKVSFIHLFSSIAMLISTHIVAQKDCGIQVKWELAARMENADGSVSTGFAGAIFGKLGNAIIIAGGANFPDKKPWEGGRKNYSNEIHVLERSANGFVWNKLHTSKLAEPVAYCGSTQIDDCIVYAGGENCNGITARAFMLELNKANDGITVHEVPQLPVALTNVALASIGKVVYAFGGDMTSSSSDALYSLDIGKEKLQWKQLASLPVALANTTAVVQNGCLYVIGGRTKTASGISELHNAVFSFDPQKQAWKNCSPISDGKNVMNFSAGSGVAVNDSLILIAGGDNGKVFHEIETYLYRIAHASTDEERMKLTVEKNKLNTDHTGFYKGMLLYNTVADSWRKIGELPFPAHVTTKAIVEGNNIFLSTGEVKPGVRTPDIMTGKIHID</sequence>
<dbReference type="InterPro" id="IPR056734">
    <property type="entry name" value="NANM"/>
</dbReference>
<dbReference type="Proteomes" id="UP001560573">
    <property type="component" value="Unassembled WGS sequence"/>
</dbReference>
<dbReference type="RefSeq" id="WP_369328860.1">
    <property type="nucleotide sequence ID" value="NZ_JAULBC010000002.1"/>
</dbReference>
<evidence type="ECO:0000256" key="2">
    <source>
        <dbReference type="ARBA" id="ARBA00022737"/>
    </source>
</evidence>
<keyword evidence="2" id="KW-0677">Repeat</keyword>
<dbReference type="Pfam" id="PF24996">
    <property type="entry name" value="NANM"/>
    <property type="match status" value="1"/>
</dbReference>
<comment type="caution">
    <text evidence="3">The sequence shown here is derived from an EMBL/GenBank/DDBJ whole genome shotgun (WGS) entry which is preliminary data.</text>
</comment>
<keyword evidence="1" id="KW-0880">Kelch repeat</keyword>
<protein>
    <recommendedName>
        <fullName evidence="5">Cyclically-permuted mutarotase family protein</fullName>
    </recommendedName>
</protein>
<dbReference type="SUPFAM" id="SSF117281">
    <property type="entry name" value="Kelch motif"/>
    <property type="match status" value="1"/>
</dbReference>
<evidence type="ECO:0008006" key="5">
    <source>
        <dbReference type="Google" id="ProtNLM"/>
    </source>
</evidence>
<name>A0ABV3ZGC7_9BACT</name>
<organism evidence="3 4">
    <name type="scientific">Danxiaibacter flavus</name>
    <dbReference type="NCBI Taxonomy" id="3049108"/>
    <lineage>
        <taxon>Bacteria</taxon>
        <taxon>Pseudomonadati</taxon>
        <taxon>Bacteroidota</taxon>
        <taxon>Chitinophagia</taxon>
        <taxon>Chitinophagales</taxon>
        <taxon>Chitinophagaceae</taxon>
        <taxon>Danxiaibacter</taxon>
    </lineage>
</organism>
<evidence type="ECO:0000256" key="1">
    <source>
        <dbReference type="ARBA" id="ARBA00022441"/>
    </source>
</evidence>
<dbReference type="PANTHER" id="PTHR24412">
    <property type="entry name" value="KELCH PROTEIN"/>
    <property type="match status" value="1"/>
</dbReference>
<gene>
    <name evidence="3" type="ORF">QTN47_08135</name>
</gene>
<dbReference type="InterPro" id="IPR015915">
    <property type="entry name" value="Kelch-typ_b-propeller"/>
</dbReference>